<dbReference type="RefSeq" id="WP_039664596.1">
    <property type="nucleotide sequence ID" value="NZ_CP007772.1"/>
</dbReference>
<dbReference type="EMBL" id="CP007772">
    <property type="protein sequence ID" value="AJC91436.1"/>
    <property type="molecule type" value="Genomic_DNA"/>
</dbReference>
<gene>
    <name evidence="1" type="ORF">CSUB8521_1619</name>
</gene>
<name>A0A0A8HBI9_9BACT</name>
<accession>A0A0A8HBI9</accession>
<organism evidence="1 2">
    <name type="scientific">Campylobacter subantarcticus LMG 24374</name>
    <dbReference type="NCBI Taxonomy" id="1388751"/>
    <lineage>
        <taxon>Bacteria</taxon>
        <taxon>Pseudomonadati</taxon>
        <taxon>Campylobacterota</taxon>
        <taxon>Epsilonproteobacteria</taxon>
        <taxon>Campylobacterales</taxon>
        <taxon>Campylobacteraceae</taxon>
        <taxon>Campylobacter</taxon>
    </lineage>
</organism>
<dbReference type="AlphaFoldDB" id="A0A0A8HBI9"/>
<evidence type="ECO:0000313" key="2">
    <source>
        <dbReference type="Proteomes" id="UP000031135"/>
    </source>
</evidence>
<dbReference type="Proteomes" id="UP000031135">
    <property type="component" value="Chromosome"/>
</dbReference>
<evidence type="ECO:0000313" key="1">
    <source>
        <dbReference type="EMBL" id="AJC91436.1"/>
    </source>
</evidence>
<dbReference type="KEGG" id="csm:CSUB8521_1619"/>
<reference evidence="1 2" key="1">
    <citation type="journal article" date="2014" name="Genome Biol. Evol.">
        <title>Comparative Genomics of the Campylobacter lari Group.</title>
        <authorList>
            <person name="Miller W.G."/>
            <person name="Yee E."/>
            <person name="Chapman M.H."/>
            <person name="Smith T.P."/>
            <person name="Bono J.L."/>
            <person name="Huynh S."/>
            <person name="Parker C.T."/>
            <person name="Vandamme P."/>
            <person name="Luong K."/>
            <person name="Korlach J."/>
        </authorList>
    </citation>
    <scope>NUCLEOTIDE SEQUENCE [LARGE SCALE GENOMIC DNA]</scope>
    <source>
        <strain evidence="1 2">LMG 24374</strain>
    </source>
</reference>
<sequence length="167" mass="19908">MEIKFFKSSLELEFEESKERYEEFLQEYLSSNNYVNLSKWKKLASRVEFSEGEQIIFDLLMGIKQELYLIKNDINKTKLFIDLKHKAFVEGVNFAHIQFKDKCLVQDEEYYARFELNGQKISIFFRALNENEAKITQIKAEDELAYDNFVANMQRAMIKILKEQENG</sequence>
<protein>
    <submittedName>
        <fullName evidence="1">Uncharacterized protein</fullName>
    </submittedName>
</protein>
<dbReference type="HOGENOM" id="CLU_1599684_0_0_7"/>
<dbReference type="OrthoDB" id="5355425at2"/>
<proteinExistence type="predicted"/>